<gene>
    <name evidence="1" type="ORF">NWFMUON74_20130</name>
</gene>
<accession>A0A7G1KH27</accession>
<sequence>MANRYGLRQMGIDALAHPLADALFRTDMWSGNTVLEIYIKNPRYRREDHGRKHRAEQILGDRNRFRFVTLQMAKPTKYDRSSYLQMRKSVAARTLSPHPSCMIASVDLNPC</sequence>
<keyword evidence="2" id="KW-1185">Reference proteome</keyword>
<evidence type="ECO:0000313" key="1">
    <source>
        <dbReference type="EMBL" id="BCK54241.1"/>
    </source>
</evidence>
<protein>
    <submittedName>
        <fullName evidence="1">Uncharacterized protein</fullName>
    </submittedName>
</protein>
<dbReference type="KEGG" id="nwl:NWFMUON74_20130"/>
<name>A0A7G1KH27_9NOCA</name>
<reference evidence="1 2" key="1">
    <citation type="submission" date="2020-08" db="EMBL/GenBank/DDBJ databases">
        <title>Genome Sequencing of Nocardia wallacei strain FMUON74 and assembly.</title>
        <authorList>
            <person name="Toyokawa M."/>
            <person name="Uesaka K."/>
        </authorList>
    </citation>
    <scope>NUCLEOTIDE SEQUENCE [LARGE SCALE GENOMIC DNA]</scope>
    <source>
        <strain evidence="1 2">FMUON74</strain>
    </source>
</reference>
<organism evidence="1 2">
    <name type="scientific">Nocardia wallacei</name>
    <dbReference type="NCBI Taxonomy" id="480035"/>
    <lineage>
        <taxon>Bacteria</taxon>
        <taxon>Bacillati</taxon>
        <taxon>Actinomycetota</taxon>
        <taxon>Actinomycetes</taxon>
        <taxon>Mycobacteriales</taxon>
        <taxon>Nocardiaceae</taxon>
        <taxon>Nocardia</taxon>
    </lineage>
</organism>
<dbReference type="EMBL" id="AP023396">
    <property type="protein sequence ID" value="BCK54241.1"/>
    <property type="molecule type" value="Genomic_DNA"/>
</dbReference>
<evidence type="ECO:0000313" key="2">
    <source>
        <dbReference type="Proteomes" id="UP000516173"/>
    </source>
</evidence>
<dbReference type="Proteomes" id="UP000516173">
    <property type="component" value="Chromosome"/>
</dbReference>
<dbReference type="AlphaFoldDB" id="A0A7G1KH27"/>
<proteinExistence type="predicted"/>